<evidence type="ECO:0000313" key="12">
    <source>
        <dbReference type="Proteomes" id="UP000242188"/>
    </source>
</evidence>
<dbReference type="Proteomes" id="UP000242188">
    <property type="component" value="Unassembled WGS sequence"/>
</dbReference>
<dbReference type="GO" id="GO:0008270">
    <property type="term" value="F:zinc ion binding"/>
    <property type="evidence" value="ECO:0007669"/>
    <property type="project" value="InterPro"/>
</dbReference>
<keyword evidence="7" id="KW-0479">Metal-binding</keyword>
<sequence length="456" mass="49873">MTSTRKAFRGNRVVLDGTVEKACIVVEHGKIVDILKGEAAYDINKDDFCMVVDAGNDVIMPGVVDSHVHVNEPGRTMWEGYWTATEAAAVGGTTTIVDMPLNCIPSTTSCSAFATKLEYAQNKCFVDVGFWGGIVPNNQDELRPMLNAGVLGFKCFLIHSGVDDFPAVTRSDLEVAMEILQDTDAVILFHAEMDCSCGSPTAGEPKEYQTFLDSRPDVMEIEAIKLVCELCLKYRVKCHIVHLSSATALPLIVEAKRQGAPLTVETCHHYLSLEAENVPGGATQYKCCPPIRSKHNQEALWEGIQSGHIDMVVSDHSPCTPDLKELATGDFTTAWGGIASVQFGLSLFWTSCQKYDLTLHDVVRLLCCNTAQLAGLGHRKGAIQTGYDADFVIWDPQASYQVTIGMIRHKNKLTPYEGRQLQGVVKTTVVGGATVYDNNATVRSPRGNMLLRHTEN</sequence>
<comment type="catalytic activity">
    <reaction evidence="1">
        <text>(S)-allantoin + H2O = allantoate + H(+)</text>
        <dbReference type="Rhea" id="RHEA:17029"/>
        <dbReference type="ChEBI" id="CHEBI:15377"/>
        <dbReference type="ChEBI" id="CHEBI:15378"/>
        <dbReference type="ChEBI" id="CHEBI:15678"/>
        <dbReference type="ChEBI" id="CHEBI:17536"/>
        <dbReference type="EC" id="3.5.2.5"/>
    </reaction>
</comment>
<dbReference type="PANTHER" id="PTHR43668">
    <property type="entry name" value="ALLANTOINASE"/>
    <property type="match status" value="1"/>
</dbReference>
<protein>
    <recommendedName>
        <fullName evidence="6">allantoinase</fullName>
        <ecNumber evidence="6">3.5.2.5</ecNumber>
    </recommendedName>
</protein>
<dbReference type="Gene3D" id="3.20.20.140">
    <property type="entry name" value="Metal-dependent hydrolases"/>
    <property type="match status" value="1"/>
</dbReference>
<dbReference type="EC" id="3.5.2.5" evidence="6"/>
<reference evidence="11 12" key="1">
    <citation type="journal article" date="2017" name="Nat. Ecol. Evol.">
        <title>Scallop genome provides insights into evolution of bilaterian karyotype and development.</title>
        <authorList>
            <person name="Wang S."/>
            <person name="Zhang J."/>
            <person name="Jiao W."/>
            <person name="Li J."/>
            <person name="Xun X."/>
            <person name="Sun Y."/>
            <person name="Guo X."/>
            <person name="Huan P."/>
            <person name="Dong B."/>
            <person name="Zhang L."/>
            <person name="Hu X."/>
            <person name="Sun X."/>
            <person name="Wang J."/>
            <person name="Zhao C."/>
            <person name="Wang Y."/>
            <person name="Wang D."/>
            <person name="Huang X."/>
            <person name="Wang R."/>
            <person name="Lv J."/>
            <person name="Li Y."/>
            <person name="Zhang Z."/>
            <person name="Liu B."/>
            <person name="Lu W."/>
            <person name="Hui Y."/>
            <person name="Liang J."/>
            <person name="Zhou Z."/>
            <person name="Hou R."/>
            <person name="Li X."/>
            <person name="Liu Y."/>
            <person name="Li H."/>
            <person name="Ning X."/>
            <person name="Lin Y."/>
            <person name="Zhao L."/>
            <person name="Xing Q."/>
            <person name="Dou J."/>
            <person name="Li Y."/>
            <person name="Mao J."/>
            <person name="Guo H."/>
            <person name="Dou H."/>
            <person name="Li T."/>
            <person name="Mu C."/>
            <person name="Jiang W."/>
            <person name="Fu Q."/>
            <person name="Fu X."/>
            <person name="Miao Y."/>
            <person name="Liu J."/>
            <person name="Yu Q."/>
            <person name="Li R."/>
            <person name="Liao H."/>
            <person name="Li X."/>
            <person name="Kong Y."/>
            <person name="Jiang Z."/>
            <person name="Chourrout D."/>
            <person name="Li R."/>
            <person name="Bao Z."/>
        </authorList>
    </citation>
    <scope>NUCLEOTIDE SEQUENCE [LARGE SCALE GENOMIC DNA]</scope>
    <source>
        <strain evidence="11 12">PY_sf001</strain>
    </source>
</reference>
<dbReference type="InterPro" id="IPR017593">
    <property type="entry name" value="Allantoinase"/>
</dbReference>
<proteinExistence type="inferred from homology"/>
<keyword evidence="8" id="KW-0378">Hydrolase</keyword>
<dbReference type="GO" id="GO:0050897">
    <property type="term" value="F:cobalt ion binding"/>
    <property type="evidence" value="ECO:0007669"/>
    <property type="project" value="InterPro"/>
</dbReference>
<evidence type="ECO:0000256" key="1">
    <source>
        <dbReference type="ARBA" id="ARBA00001756"/>
    </source>
</evidence>
<dbReference type="EMBL" id="NEDP02005415">
    <property type="protein sequence ID" value="OWF41243.1"/>
    <property type="molecule type" value="Genomic_DNA"/>
</dbReference>
<dbReference type="GO" id="GO:0004038">
    <property type="term" value="F:allantoinase activity"/>
    <property type="evidence" value="ECO:0007669"/>
    <property type="project" value="UniProtKB-EC"/>
</dbReference>
<keyword evidence="12" id="KW-1185">Reference proteome</keyword>
<evidence type="ECO:0000256" key="8">
    <source>
        <dbReference type="ARBA" id="ARBA00022801"/>
    </source>
</evidence>
<dbReference type="FunFam" id="3.20.20.140:FF:000032">
    <property type="entry name" value="Allantoinase Dal1"/>
    <property type="match status" value="1"/>
</dbReference>
<dbReference type="PROSITE" id="PS00482">
    <property type="entry name" value="DIHYDROOROTASE_1"/>
    <property type="match status" value="1"/>
</dbReference>
<dbReference type="InterPro" id="IPR050138">
    <property type="entry name" value="DHOase/Allantoinase_Hydrolase"/>
</dbReference>
<dbReference type="SUPFAM" id="SSF51338">
    <property type="entry name" value="Composite domain of metallo-dependent hydrolases"/>
    <property type="match status" value="1"/>
</dbReference>
<dbReference type="PANTHER" id="PTHR43668:SF2">
    <property type="entry name" value="ALLANTOINASE"/>
    <property type="match status" value="1"/>
</dbReference>
<dbReference type="OrthoDB" id="1924787at2759"/>
<dbReference type="AlphaFoldDB" id="A0A210PXM9"/>
<dbReference type="UniPathway" id="UPA00395">
    <property type="reaction ID" value="UER00653"/>
</dbReference>
<dbReference type="InterPro" id="IPR002195">
    <property type="entry name" value="Dihydroorotase_CS"/>
</dbReference>
<evidence type="ECO:0000313" key="11">
    <source>
        <dbReference type="EMBL" id="OWF41243.1"/>
    </source>
</evidence>
<comment type="similarity">
    <text evidence="4">Belongs to the metallo-dependent hydrolases superfamily. Allantoinase family.</text>
</comment>
<gene>
    <name evidence="11" type="ORF">KP79_PYT21423</name>
</gene>
<comment type="cofactor">
    <cofactor evidence="2">
        <name>Zn(2+)</name>
        <dbReference type="ChEBI" id="CHEBI:29105"/>
    </cofactor>
</comment>
<evidence type="ECO:0000256" key="6">
    <source>
        <dbReference type="ARBA" id="ARBA00012863"/>
    </source>
</evidence>
<accession>A0A210PXM9</accession>
<evidence type="ECO:0000256" key="9">
    <source>
        <dbReference type="ARBA" id="ARBA00022833"/>
    </source>
</evidence>
<evidence type="ECO:0000256" key="2">
    <source>
        <dbReference type="ARBA" id="ARBA00001947"/>
    </source>
</evidence>
<dbReference type="STRING" id="6573.A0A210PXM9"/>
<comment type="caution">
    <text evidence="11">The sequence shown here is derived from an EMBL/GenBank/DDBJ whole genome shotgun (WGS) entry which is preliminary data.</text>
</comment>
<dbReference type="GO" id="GO:0000256">
    <property type="term" value="P:allantoin catabolic process"/>
    <property type="evidence" value="ECO:0007669"/>
    <property type="project" value="UniProtKB-UniPathway"/>
</dbReference>
<dbReference type="SUPFAM" id="SSF51556">
    <property type="entry name" value="Metallo-dependent hydrolases"/>
    <property type="match status" value="1"/>
</dbReference>
<evidence type="ECO:0000256" key="4">
    <source>
        <dbReference type="ARBA" id="ARBA00010368"/>
    </source>
</evidence>
<dbReference type="InterPro" id="IPR006680">
    <property type="entry name" value="Amidohydro-rel"/>
</dbReference>
<evidence type="ECO:0000256" key="7">
    <source>
        <dbReference type="ARBA" id="ARBA00022723"/>
    </source>
</evidence>
<dbReference type="GO" id="GO:0005737">
    <property type="term" value="C:cytoplasm"/>
    <property type="evidence" value="ECO:0007669"/>
    <property type="project" value="TreeGrafter"/>
</dbReference>
<keyword evidence="9" id="KW-0862">Zinc</keyword>
<organism evidence="11 12">
    <name type="scientific">Mizuhopecten yessoensis</name>
    <name type="common">Japanese scallop</name>
    <name type="synonym">Patinopecten yessoensis</name>
    <dbReference type="NCBI Taxonomy" id="6573"/>
    <lineage>
        <taxon>Eukaryota</taxon>
        <taxon>Metazoa</taxon>
        <taxon>Spiralia</taxon>
        <taxon>Lophotrochozoa</taxon>
        <taxon>Mollusca</taxon>
        <taxon>Bivalvia</taxon>
        <taxon>Autobranchia</taxon>
        <taxon>Pteriomorphia</taxon>
        <taxon>Pectinida</taxon>
        <taxon>Pectinoidea</taxon>
        <taxon>Pectinidae</taxon>
        <taxon>Mizuhopecten</taxon>
    </lineage>
</organism>
<evidence type="ECO:0000259" key="10">
    <source>
        <dbReference type="Pfam" id="PF01979"/>
    </source>
</evidence>
<evidence type="ECO:0000256" key="5">
    <source>
        <dbReference type="ARBA" id="ARBA00011881"/>
    </source>
</evidence>
<dbReference type="InterPro" id="IPR011059">
    <property type="entry name" value="Metal-dep_hydrolase_composite"/>
</dbReference>
<dbReference type="GO" id="GO:0006145">
    <property type="term" value="P:purine nucleobase catabolic process"/>
    <property type="evidence" value="ECO:0007669"/>
    <property type="project" value="TreeGrafter"/>
</dbReference>
<comment type="pathway">
    <text evidence="3">Nitrogen metabolism; (S)-allantoin degradation; allantoate from (S)-allantoin: step 1/1.</text>
</comment>
<comment type="subunit">
    <text evidence="5">Homotetramer.</text>
</comment>
<evidence type="ECO:0000256" key="3">
    <source>
        <dbReference type="ARBA" id="ARBA00004968"/>
    </source>
</evidence>
<dbReference type="InterPro" id="IPR032466">
    <property type="entry name" value="Metal_Hydrolase"/>
</dbReference>
<dbReference type="Pfam" id="PF01979">
    <property type="entry name" value="Amidohydro_1"/>
    <property type="match status" value="1"/>
</dbReference>
<dbReference type="NCBIfam" id="TIGR03178">
    <property type="entry name" value="allantoinase"/>
    <property type="match status" value="1"/>
</dbReference>
<name>A0A210PXM9_MIZYE</name>
<feature type="domain" description="Amidohydrolase-related" evidence="10">
    <location>
        <begin position="58"/>
        <end position="435"/>
    </location>
</feature>